<feature type="domain" description="DNA polymerase alpha/delta/epsilon subunit B" evidence="4">
    <location>
        <begin position="222"/>
        <end position="459"/>
    </location>
</feature>
<accession>A0A7S1XWT2</accession>
<dbReference type="GO" id="GO:0006271">
    <property type="term" value="P:DNA strand elongation involved in DNA replication"/>
    <property type="evidence" value="ECO:0007669"/>
    <property type="project" value="TreeGrafter"/>
</dbReference>
<feature type="domain" description="DNA polymerase delta subunit OB-fold" evidence="5">
    <location>
        <begin position="57"/>
        <end position="190"/>
    </location>
</feature>
<reference evidence="6" key="1">
    <citation type="submission" date="2021-01" db="EMBL/GenBank/DDBJ databases">
        <authorList>
            <person name="Corre E."/>
            <person name="Pelletier E."/>
            <person name="Niang G."/>
            <person name="Scheremetjew M."/>
            <person name="Finn R."/>
            <person name="Kale V."/>
            <person name="Holt S."/>
            <person name="Cochrane G."/>
            <person name="Meng A."/>
            <person name="Brown T."/>
            <person name="Cohen L."/>
        </authorList>
    </citation>
    <scope>NUCLEOTIDE SEQUENCE</scope>
    <source>
        <strain evidence="6">CCMP2877</strain>
    </source>
</reference>
<dbReference type="InterPro" id="IPR007185">
    <property type="entry name" value="DNA_pol_a/d/e_bsu"/>
</dbReference>
<dbReference type="PANTHER" id="PTHR10416">
    <property type="entry name" value="DNA POLYMERASE DELTA SUBUNIT 2"/>
    <property type="match status" value="1"/>
</dbReference>
<dbReference type="Gene3D" id="3.60.21.50">
    <property type="match status" value="1"/>
</dbReference>
<evidence type="ECO:0000259" key="5">
    <source>
        <dbReference type="Pfam" id="PF18018"/>
    </source>
</evidence>
<comment type="similarity">
    <text evidence="1">Belongs to the DNA polymerase delta/II small subunit family.</text>
</comment>
<evidence type="ECO:0000313" key="6">
    <source>
        <dbReference type="EMBL" id="CAD9263305.1"/>
    </source>
</evidence>
<evidence type="ECO:0000256" key="3">
    <source>
        <dbReference type="SAM" id="MobiDB-lite"/>
    </source>
</evidence>
<evidence type="ECO:0000256" key="2">
    <source>
        <dbReference type="ARBA" id="ARBA00022705"/>
    </source>
</evidence>
<dbReference type="Pfam" id="PF04042">
    <property type="entry name" value="DNA_pol_E_B"/>
    <property type="match status" value="1"/>
</dbReference>
<name>A0A7S1XWT2_9STRA</name>
<evidence type="ECO:0000256" key="1">
    <source>
        <dbReference type="ARBA" id="ARBA00006035"/>
    </source>
</evidence>
<dbReference type="InterPro" id="IPR024826">
    <property type="entry name" value="DNA_pol_delta/II_ssu"/>
</dbReference>
<dbReference type="GO" id="GO:0003677">
    <property type="term" value="F:DNA binding"/>
    <property type="evidence" value="ECO:0007669"/>
    <property type="project" value="InterPro"/>
</dbReference>
<dbReference type="PANTHER" id="PTHR10416:SF0">
    <property type="entry name" value="DNA POLYMERASE DELTA SUBUNIT 2"/>
    <property type="match status" value="1"/>
</dbReference>
<gene>
    <name evidence="6" type="ORF">PPAR1163_LOCUS21688</name>
</gene>
<sequence>MAANDLLAPPTEAELNLCLSPGPGAAKPSATLLSRRSCEHTPTWQRFNVRGRRFDQQFSHLYSKRYAQMKGATWAAARARWANSGARAVERIVQLKEGERTFCCGVLYKQMKLRQSVIDEYQRELAISGAVYPLEDYTSSEDALDIEDDSGRMRLAGDVAALPVHLLATGLTAAVLGVMGADGEFVVEDWCVPGVPPPLENTNGAVAPKAEPEGDEGPYLLLASGLGFGGATDPMPAAMLVDFVAGRLGGAADRSDVGANICRVILAGNSMAPLQDGERLRDKNLPAADQERIAGPLYQLDAMLAQLASACPVDVMPGADDASSVAMPQQPFHRSLLPTACRYSSLQRPPNPYEALVEGRLVLGSSGQPVTDLLKFTRPAAPKPKGENDDGDDEGNATEAEGAAAADFTLSALERMLGWRHMAPTAPDTLPCYPFYNEDPFVLEHCPQVFFAGNQKAFGQRLIDAPGGGKCLLLSVPKFDETREAVLVNLRTLEASTLSFHADLLC</sequence>
<dbReference type="Pfam" id="PF18018">
    <property type="entry name" value="DNA_pol_D_N"/>
    <property type="match status" value="1"/>
</dbReference>
<proteinExistence type="inferred from homology"/>
<keyword evidence="2" id="KW-0235">DNA replication</keyword>
<dbReference type="Gene3D" id="2.40.50.430">
    <property type="match status" value="1"/>
</dbReference>
<dbReference type="GO" id="GO:0043625">
    <property type="term" value="C:delta DNA polymerase complex"/>
    <property type="evidence" value="ECO:0007669"/>
    <property type="project" value="TreeGrafter"/>
</dbReference>
<protein>
    <recommendedName>
        <fullName evidence="7">DNA polymerase alpha/delta/epsilon subunit B domain-containing protein</fullName>
    </recommendedName>
</protein>
<dbReference type="InterPro" id="IPR040663">
    <property type="entry name" value="DNA_pol_D_N"/>
</dbReference>
<evidence type="ECO:0000259" key="4">
    <source>
        <dbReference type="Pfam" id="PF04042"/>
    </source>
</evidence>
<evidence type="ECO:0008006" key="7">
    <source>
        <dbReference type="Google" id="ProtNLM"/>
    </source>
</evidence>
<dbReference type="AlphaFoldDB" id="A0A7S1XWT2"/>
<organism evidence="6">
    <name type="scientific">Phaeomonas parva</name>
    <dbReference type="NCBI Taxonomy" id="124430"/>
    <lineage>
        <taxon>Eukaryota</taxon>
        <taxon>Sar</taxon>
        <taxon>Stramenopiles</taxon>
        <taxon>Ochrophyta</taxon>
        <taxon>Pinguiophyceae</taxon>
        <taxon>Pinguiochrysidales</taxon>
        <taxon>Pinguiochrysidaceae</taxon>
        <taxon>Phaeomonas</taxon>
    </lineage>
</organism>
<dbReference type="EMBL" id="HBGJ01034193">
    <property type="protein sequence ID" value="CAD9263305.1"/>
    <property type="molecule type" value="Transcribed_RNA"/>
</dbReference>
<feature type="region of interest" description="Disordered" evidence="3">
    <location>
        <begin position="376"/>
        <end position="403"/>
    </location>
</feature>